<sequence>MMSGKLYVVATPIGNLNDITYRALETFKSVDLIASEDTRHTQGLLSHFSIEKKQFAVHQHNEKASAQKIIEYLKDGKHIALVTDAGTPNISDPGGLIVKGVAAAGFEIIPIPGVSAVTTAYSVSGMEYTSFHFYGFLPTTSSQRIKVFESLQIQSCPMIFYEAPHRIIKTLSDMAVFFGDQHEIVVARELTKTFESIYRGKISKVKETIESDSNFQKGEFVILVSPICHEKKELLTEDQHRILKILLNHMPTNAAVKLGVEILKVNKNYLYEEALKVKKHD</sequence>
<name>A0AAE6FS24_9PROT</name>
<dbReference type="CDD" id="cd11648">
    <property type="entry name" value="RsmI"/>
    <property type="match status" value="1"/>
</dbReference>
<accession>A0AAE6FS24</accession>
<dbReference type="PIRSF" id="PIRSF005917">
    <property type="entry name" value="MTase_YraL"/>
    <property type="match status" value="1"/>
</dbReference>
<evidence type="ECO:0000259" key="7">
    <source>
        <dbReference type="Pfam" id="PF00590"/>
    </source>
</evidence>
<organism evidence="9 10">
    <name type="scientific">Candidatus Methylopumilus rimovensis</name>
    <dbReference type="NCBI Taxonomy" id="2588535"/>
    <lineage>
        <taxon>Bacteria</taxon>
        <taxon>Pseudomonadati</taxon>
        <taxon>Pseudomonadota</taxon>
        <taxon>Betaproteobacteria</taxon>
        <taxon>Nitrosomonadales</taxon>
        <taxon>Methylophilaceae</taxon>
        <taxon>Candidatus Methylopumilus</taxon>
    </lineage>
</organism>
<dbReference type="AlphaFoldDB" id="A0AAE6FS24"/>
<dbReference type="FunFam" id="3.40.1010.10:FF:000007">
    <property type="entry name" value="Ribosomal RNA small subunit methyltransferase I"/>
    <property type="match status" value="1"/>
</dbReference>
<evidence type="ECO:0000313" key="9">
    <source>
        <dbReference type="EMBL" id="QDD13115.1"/>
    </source>
</evidence>
<dbReference type="Pfam" id="PF00590">
    <property type="entry name" value="TP_methylase"/>
    <property type="match status" value="1"/>
</dbReference>
<comment type="similarity">
    <text evidence="6">Belongs to the methyltransferase superfamily. RsmI family.</text>
</comment>
<dbReference type="InterPro" id="IPR035996">
    <property type="entry name" value="4pyrrol_Methylase_sf"/>
</dbReference>
<dbReference type="EC" id="2.1.1.198" evidence="6"/>
<dbReference type="PANTHER" id="PTHR46111">
    <property type="entry name" value="RIBOSOMAL RNA SMALL SUBUNIT METHYLTRANSFERASE I"/>
    <property type="match status" value="1"/>
</dbReference>
<keyword evidence="3 6" id="KW-0489">Methyltransferase</keyword>
<dbReference type="EMBL" id="CP040986">
    <property type="protein sequence ID" value="QDD13115.1"/>
    <property type="molecule type" value="Genomic_DNA"/>
</dbReference>
<dbReference type="PANTHER" id="PTHR46111:SF1">
    <property type="entry name" value="RIBOSOMAL RNA SMALL SUBUNIT METHYLTRANSFERASE I"/>
    <property type="match status" value="1"/>
</dbReference>
<dbReference type="GO" id="GO:0005737">
    <property type="term" value="C:cytoplasm"/>
    <property type="evidence" value="ECO:0007669"/>
    <property type="project" value="UniProtKB-SubCell"/>
</dbReference>
<comment type="subcellular location">
    <subcellularLocation>
        <location evidence="6">Cytoplasm</location>
    </subcellularLocation>
</comment>
<keyword evidence="10" id="KW-1185">Reference proteome</keyword>
<dbReference type="InterPro" id="IPR014777">
    <property type="entry name" value="4pyrrole_Mease_sub1"/>
</dbReference>
<keyword evidence="1 6" id="KW-0963">Cytoplasm</keyword>
<evidence type="ECO:0000256" key="3">
    <source>
        <dbReference type="ARBA" id="ARBA00022603"/>
    </source>
</evidence>
<gene>
    <name evidence="6 9" type="primary">rsmI</name>
    <name evidence="9" type="ORF">FIT61_01270</name>
</gene>
<comment type="function">
    <text evidence="6">Catalyzes the 2'-O-methylation of the ribose of cytidine 1402 (C1402) in 16S rRNA.</text>
</comment>
<evidence type="ECO:0000259" key="8">
    <source>
        <dbReference type="Pfam" id="PF23016"/>
    </source>
</evidence>
<dbReference type="HAMAP" id="MF_01877">
    <property type="entry name" value="16SrRNA_methyltr_I"/>
    <property type="match status" value="1"/>
</dbReference>
<evidence type="ECO:0000256" key="1">
    <source>
        <dbReference type="ARBA" id="ARBA00022490"/>
    </source>
</evidence>
<proteinExistence type="inferred from homology"/>
<dbReference type="SUPFAM" id="SSF53790">
    <property type="entry name" value="Tetrapyrrole methylase"/>
    <property type="match status" value="1"/>
</dbReference>
<dbReference type="InterPro" id="IPR000878">
    <property type="entry name" value="4pyrrol_Mease"/>
</dbReference>
<reference evidence="9 10" key="1">
    <citation type="journal article" date="2019" name="ISME J.">
        <title>Evolution in action: habitat transition from sediment to the pelagial leads to genome streamlining in Methylophilaceae.</title>
        <authorList>
            <person name="Salcher M."/>
            <person name="Schaefle D."/>
            <person name="Kaspar M."/>
            <person name="Neuenschwander S.M."/>
            <person name="Ghai R."/>
        </authorList>
    </citation>
    <scope>NUCLEOTIDE SEQUENCE [LARGE SCALE GENOMIC DNA]</scope>
    <source>
        <strain evidence="9 10">MMS-RI-1</strain>
    </source>
</reference>
<dbReference type="KEGG" id="mrk:FIT61_01270"/>
<evidence type="ECO:0000313" key="10">
    <source>
        <dbReference type="Proteomes" id="UP000312102"/>
    </source>
</evidence>
<keyword evidence="4 6" id="KW-0808">Transferase</keyword>
<feature type="domain" description="RsmI HTH" evidence="8">
    <location>
        <begin position="236"/>
        <end position="276"/>
    </location>
</feature>
<comment type="catalytic activity">
    <reaction evidence="6">
        <text>cytidine(1402) in 16S rRNA + S-adenosyl-L-methionine = 2'-O-methylcytidine(1402) in 16S rRNA + S-adenosyl-L-homocysteine + H(+)</text>
        <dbReference type="Rhea" id="RHEA:42924"/>
        <dbReference type="Rhea" id="RHEA-COMP:10285"/>
        <dbReference type="Rhea" id="RHEA-COMP:10286"/>
        <dbReference type="ChEBI" id="CHEBI:15378"/>
        <dbReference type="ChEBI" id="CHEBI:57856"/>
        <dbReference type="ChEBI" id="CHEBI:59789"/>
        <dbReference type="ChEBI" id="CHEBI:74495"/>
        <dbReference type="ChEBI" id="CHEBI:82748"/>
        <dbReference type="EC" id="2.1.1.198"/>
    </reaction>
</comment>
<dbReference type="Proteomes" id="UP000312102">
    <property type="component" value="Chromosome"/>
</dbReference>
<keyword evidence="5 6" id="KW-0949">S-adenosyl-L-methionine</keyword>
<evidence type="ECO:0000256" key="6">
    <source>
        <dbReference type="HAMAP-Rule" id="MF_01877"/>
    </source>
</evidence>
<dbReference type="Gene3D" id="3.30.950.10">
    <property type="entry name" value="Methyltransferase, Cobalt-precorrin-4 Transmethylase, Domain 2"/>
    <property type="match status" value="1"/>
</dbReference>
<evidence type="ECO:0000256" key="2">
    <source>
        <dbReference type="ARBA" id="ARBA00022552"/>
    </source>
</evidence>
<dbReference type="Pfam" id="PF23016">
    <property type="entry name" value="RsmI_C"/>
    <property type="match status" value="1"/>
</dbReference>
<evidence type="ECO:0000256" key="5">
    <source>
        <dbReference type="ARBA" id="ARBA00022691"/>
    </source>
</evidence>
<dbReference type="GO" id="GO:0070677">
    <property type="term" value="F:rRNA (cytosine-2'-O-)-methyltransferase activity"/>
    <property type="evidence" value="ECO:0007669"/>
    <property type="project" value="UniProtKB-UniRule"/>
</dbReference>
<dbReference type="NCBIfam" id="TIGR00096">
    <property type="entry name" value="16S rRNA (cytidine(1402)-2'-O)-methyltransferase"/>
    <property type="match status" value="1"/>
</dbReference>
<dbReference type="FunFam" id="3.30.950.10:FF:000002">
    <property type="entry name" value="Ribosomal RNA small subunit methyltransferase I"/>
    <property type="match status" value="1"/>
</dbReference>
<dbReference type="Gene3D" id="3.40.1010.10">
    <property type="entry name" value="Cobalt-precorrin-4 Transmethylase, Domain 1"/>
    <property type="match status" value="1"/>
</dbReference>
<dbReference type="InterPro" id="IPR053910">
    <property type="entry name" value="RsmI_HTH"/>
</dbReference>
<keyword evidence="2 6" id="KW-0698">rRNA processing</keyword>
<dbReference type="InterPro" id="IPR008189">
    <property type="entry name" value="rRNA_ssu_MeTfrase_I"/>
</dbReference>
<feature type="domain" description="Tetrapyrrole methylase" evidence="7">
    <location>
        <begin position="5"/>
        <end position="205"/>
    </location>
</feature>
<evidence type="ECO:0000256" key="4">
    <source>
        <dbReference type="ARBA" id="ARBA00022679"/>
    </source>
</evidence>
<protein>
    <recommendedName>
        <fullName evidence="6">Ribosomal RNA small subunit methyltransferase I</fullName>
        <ecNumber evidence="6">2.1.1.198</ecNumber>
    </recommendedName>
    <alternativeName>
        <fullName evidence="6">16S rRNA 2'-O-ribose C1402 methyltransferase</fullName>
    </alternativeName>
    <alternativeName>
        <fullName evidence="6">rRNA (cytidine-2'-O-)-methyltransferase RsmI</fullName>
    </alternativeName>
</protein>
<dbReference type="InterPro" id="IPR014776">
    <property type="entry name" value="4pyrrole_Mease_sub2"/>
</dbReference>